<dbReference type="EnsemblMetazoa" id="GAUT000281-RA">
    <property type="protein sequence ID" value="GAUT000281-PA"/>
    <property type="gene ID" value="GAUT000281"/>
</dbReference>
<reference evidence="1" key="1">
    <citation type="submission" date="2020-05" db="UniProtKB">
        <authorList>
            <consortium name="EnsemblMetazoa"/>
        </authorList>
    </citation>
    <scope>IDENTIFICATION</scope>
    <source>
        <strain evidence="1">TTRI</strain>
    </source>
</reference>
<keyword evidence="2" id="KW-1185">Reference proteome</keyword>
<evidence type="ECO:0000313" key="1">
    <source>
        <dbReference type="EnsemblMetazoa" id="GAUT000281-PA"/>
    </source>
</evidence>
<sequence>MVDRPGEDTENKEFIDTQMPMIRQIMQTLANLQQNLIICTDTQTPYPKSLQIGSNMDDNVNLFKDNWIAYTEATGIATWAVKRESKNVNILWSLADGEVNANFSEVHTHLRVAAVRL</sequence>
<evidence type="ECO:0000313" key="2">
    <source>
        <dbReference type="Proteomes" id="UP000078200"/>
    </source>
</evidence>
<name>A0A1A9UCW5_GLOAU</name>
<organism evidence="1 2">
    <name type="scientific">Glossina austeni</name>
    <name type="common">Savannah tsetse fly</name>
    <dbReference type="NCBI Taxonomy" id="7395"/>
    <lineage>
        <taxon>Eukaryota</taxon>
        <taxon>Metazoa</taxon>
        <taxon>Ecdysozoa</taxon>
        <taxon>Arthropoda</taxon>
        <taxon>Hexapoda</taxon>
        <taxon>Insecta</taxon>
        <taxon>Pterygota</taxon>
        <taxon>Neoptera</taxon>
        <taxon>Endopterygota</taxon>
        <taxon>Diptera</taxon>
        <taxon>Brachycera</taxon>
        <taxon>Muscomorpha</taxon>
        <taxon>Hippoboscoidea</taxon>
        <taxon>Glossinidae</taxon>
        <taxon>Glossina</taxon>
    </lineage>
</organism>
<dbReference type="AlphaFoldDB" id="A0A1A9UCW5"/>
<protein>
    <submittedName>
        <fullName evidence="1">Uncharacterized protein</fullName>
    </submittedName>
</protein>
<proteinExistence type="predicted"/>
<accession>A0A1A9UCW5</accession>
<dbReference type="VEuPathDB" id="VectorBase:GAUT000281"/>
<dbReference type="Proteomes" id="UP000078200">
    <property type="component" value="Unassembled WGS sequence"/>
</dbReference>